<sequence length="240" mass="26224">MTTTKLVDEDDDPPDPHLHPLRFDEPEVVTALQAVMPTIPTSIHEGRDTVNCTDSSAAPPDTSNDNENQDEMKPSNAQFHPTVLCVVVPTIPTSIQAVPSTMNPDLHCNNLVKPGGQPKKEMPEDFHCRAGYAGYGDIMDKLSSPLKSHPSLPSQLASDLPPMPVSFSIILLIKPVFGNRLMASEHCSCHWQQLVADDPFDPTGPGPPERHNTTVQAAVDLHYTASHFVSHSSKRQSRCI</sequence>
<evidence type="ECO:0000313" key="3">
    <source>
        <dbReference type="Proteomes" id="UP001521184"/>
    </source>
</evidence>
<reference evidence="2 3" key="1">
    <citation type="journal article" date="2023" name="Plant Dis.">
        <title>First Report of Diplodia intermedia Causing Canker and Dieback Diseases on Apple Trees in Canada.</title>
        <authorList>
            <person name="Ellouze W."/>
            <person name="Ilyukhin E."/>
            <person name="Sulman M."/>
            <person name="Ali S."/>
        </authorList>
    </citation>
    <scope>NUCLEOTIDE SEQUENCE [LARGE SCALE GENOMIC DNA]</scope>
    <source>
        <strain evidence="2 3">M45-28</strain>
    </source>
</reference>
<feature type="region of interest" description="Disordered" evidence="1">
    <location>
        <begin position="39"/>
        <end position="76"/>
    </location>
</feature>
<feature type="compositionally biased region" description="Polar residues" evidence="1">
    <location>
        <begin position="50"/>
        <end position="66"/>
    </location>
</feature>
<dbReference type="EMBL" id="JAKEKT020000044">
    <property type="protein sequence ID" value="KAL1640979.1"/>
    <property type="molecule type" value="Genomic_DNA"/>
</dbReference>
<accession>A0ABR3TNJ8</accession>
<keyword evidence="3" id="KW-1185">Reference proteome</keyword>
<gene>
    <name evidence="2" type="ORF">SLS58_006419</name>
</gene>
<protein>
    <submittedName>
        <fullName evidence="2">Uncharacterized protein</fullName>
    </submittedName>
</protein>
<dbReference type="Proteomes" id="UP001521184">
    <property type="component" value="Unassembled WGS sequence"/>
</dbReference>
<proteinExistence type="predicted"/>
<feature type="region of interest" description="Disordered" evidence="1">
    <location>
        <begin position="1"/>
        <end position="22"/>
    </location>
</feature>
<name>A0ABR3TNJ8_9PEZI</name>
<organism evidence="2 3">
    <name type="scientific">Diplodia intermedia</name>
    <dbReference type="NCBI Taxonomy" id="856260"/>
    <lineage>
        <taxon>Eukaryota</taxon>
        <taxon>Fungi</taxon>
        <taxon>Dikarya</taxon>
        <taxon>Ascomycota</taxon>
        <taxon>Pezizomycotina</taxon>
        <taxon>Dothideomycetes</taxon>
        <taxon>Dothideomycetes incertae sedis</taxon>
        <taxon>Botryosphaeriales</taxon>
        <taxon>Botryosphaeriaceae</taxon>
        <taxon>Diplodia</taxon>
    </lineage>
</organism>
<evidence type="ECO:0000313" key="2">
    <source>
        <dbReference type="EMBL" id="KAL1640979.1"/>
    </source>
</evidence>
<comment type="caution">
    <text evidence="2">The sequence shown here is derived from an EMBL/GenBank/DDBJ whole genome shotgun (WGS) entry which is preliminary data.</text>
</comment>
<evidence type="ECO:0000256" key="1">
    <source>
        <dbReference type="SAM" id="MobiDB-lite"/>
    </source>
</evidence>